<evidence type="ECO:0000313" key="4">
    <source>
        <dbReference type="Proteomes" id="UP000192917"/>
    </source>
</evidence>
<dbReference type="EMBL" id="FWZX01000007">
    <property type="protein sequence ID" value="SMF21585.1"/>
    <property type="molecule type" value="Genomic_DNA"/>
</dbReference>
<dbReference type="Pfam" id="PF05573">
    <property type="entry name" value="NosL"/>
    <property type="match status" value="1"/>
</dbReference>
<dbReference type="InterPro" id="IPR008719">
    <property type="entry name" value="N2O_reductase_NosL"/>
</dbReference>
<dbReference type="PANTHER" id="PTHR41247">
    <property type="entry name" value="HTH-TYPE TRANSCRIPTIONAL REPRESSOR YCNK"/>
    <property type="match status" value="1"/>
</dbReference>
<evidence type="ECO:0000313" key="3">
    <source>
        <dbReference type="EMBL" id="SMF21585.1"/>
    </source>
</evidence>
<organism evidence="3 4">
    <name type="scientific">Tistlia consotensis USBA 355</name>
    <dbReference type="NCBI Taxonomy" id="560819"/>
    <lineage>
        <taxon>Bacteria</taxon>
        <taxon>Pseudomonadati</taxon>
        <taxon>Pseudomonadota</taxon>
        <taxon>Alphaproteobacteria</taxon>
        <taxon>Rhodospirillales</taxon>
        <taxon>Rhodovibrionaceae</taxon>
        <taxon>Tistlia</taxon>
    </lineage>
</organism>
<name>A0A1Y6BPA8_9PROT</name>
<dbReference type="Gene3D" id="3.30.70.2060">
    <property type="match status" value="1"/>
</dbReference>
<sequence length="196" mass="20556">MSIRLKAPALLLLALVAGAALAGCDGKRDVAAPPPPQEPGVEAVAYFCGMAVADSPGPKGQIFLAGQSRPLWFMSVRDTLAYTMLPEESKAVAAIYVNDMARARNWEHPEPGAWVAARDAVYVVGSSARGGMGAAEAVPFSDWAAAERFRAERGGTIYGFAEIPQDYVLGEGGRDGQTAERAGPDAAAKEDDHASH</sequence>
<feature type="chain" id="PRO_5012486792" evidence="2">
    <location>
        <begin position="23"/>
        <end position="196"/>
    </location>
</feature>
<gene>
    <name evidence="3" type="ORF">SAMN05428998_107112</name>
</gene>
<dbReference type="SUPFAM" id="SSF160387">
    <property type="entry name" value="NosL/MerB-like"/>
    <property type="match status" value="1"/>
</dbReference>
<keyword evidence="2" id="KW-0732">Signal</keyword>
<dbReference type="PANTHER" id="PTHR41247:SF1">
    <property type="entry name" value="HTH-TYPE TRANSCRIPTIONAL REPRESSOR YCNK"/>
    <property type="match status" value="1"/>
</dbReference>
<keyword evidence="4" id="KW-1185">Reference proteome</keyword>
<dbReference type="STRING" id="560819.SAMN05428998_107112"/>
<feature type="region of interest" description="Disordered" evidence="1">
    <location>
        <begin position="169"/>
        <end position="196"/>
    </location>
</feature>
<feature type="compositionally biased region" description="Basic and acidic residues" evidence="1">
    <location>
        <begin position="187"/>
        <end position="196"/>
    </location>
</feature>
<dbReference type="AlphaFoldDB" id="A0A1Y6BPA8"/>
<accession>A0A1Y6BPA8</accession>
<evidence type="ECO:0000256" key="2">
    <source>
        <dbReference type="SAM" id="SignalP"/>
    </source>
</evidence>
<proteinExistence type="predicted"/>
<dbReference type="Gene3D" id="3.30.70.2050">
    <property type="match status" value="1"/>
</dbReference>
<dbReference type="PROSITE" id="PS51257">
    <property type="entry name" value="PROKAR_LIPOPROTEIN"/>
    <property type="match status" value="1"/>
</dbReference>
<feature type="signal peptide" evidence="2">
    <location>
        <begin position="1"/>
        <end position="22"/>
    </location>
</feature>
<dbReference type="RefSeq" id="WP_089229620.1">
    <property type="nucleotide sequence ID" value="NZ_FWZX01000007.1"/>
</dbReference>
<protein>
    <submittedName>
        <fullName evidence="3">Copper chaperone NosL</fullName>
    </submittedName>
</protein>
<evidence type="ECO:0000256" key="1">
    <source>
        <dbReference type="SAM" id="MobiDB-lite"/>
    </source>
</evidence>
<dbReference type="Proteomes" id="UP000192917">
    <property type="component" value="Unassembled WGS sequence"/>
</dbReference>
<reference evidence="3 4" key="1">
    <citation type="submission" date="2017-04" db="EMBL/GenBank/DDBJ databases">
        <authorList>
            <person name="Afonso C.L."/>
            <person name="Miller P.J."/>
            <person name="Scott M.A."/>
            <person name="Spackman E."/>
            <person name="Goraichik I."/>
            <person name="Dimitrov K.M."/>
            <person name="Suarez D.L."/>
            <person name="Swayne D.E."/>
        </authorList>
    </citation>
    <scope>NUCLEOTIDE SEQUENCE [LARGE SCALE GENOMIC DNA]</scope>
    <source>
        <strain evidence="3 4">USBA 355</strain>
    </source>
</reference>